<evidence type="ECO:0000313" key="3">
    <source>
        <dbReference type="Proteomes" id="UP000541558"/>
    </source>
</evidence>
<dbReference type="InterPro" id="IPR051783">
    <property type="entry name" value="NAD(P)-dependent_oxidoreduct"/>
</dbReference>
<name>A0A8H5BHB8_9AGAR</name>
<dbReference type="GO" id="GO:1901607">
    <property type="term" value="P:alpha-amino acid biosynthetic process"/>
    <property type="evidence" value="ECO:0007669"/>
    <property type="project" value="UniProtKB-ARBA"/>
</dbReference>
<dbReference type="InterPro" id="IPR000534">
    <property type="entry name" value="Semialdehyde_DH_NAD-bd"/>
</dbReference>
<dbReference type="InterPro" id="IPR036291">
    <property type="entry name" value="NAD(P)-bd_dom_sf"/>
</dbReference>
<evidence type="ECO:0000313" key="2">
    <source>
        <dbReference type="EMBL" id="KAF5323058.1"/>
    </source>
</evidence>
<dbReference type="GO" id="GO:0004029">
    <property type="term" value="F:aldehyde dehydrogenase (NAD+) activity"/>
    <property type="evidence" value="ECO:0007669"/>
    <property type="project" value="TreeGrafter"/>
</dbReference>
<organism evidence="2 3">
    <name type="scientific">Ephemerocybe angulata</name>
    <dbReference type="NCBI Taxonomy" id="980116"/>
    <lineage>
        <taxon>Eukaryota</taxon>
        <taxon>Fungi</taxon>
        <taxon>Dikarya</taxon>
        <taxon>Basidiomycota</taxon>
        <taxon>Agaricomycotina</taxon>
        <taxon>Agaricomycetes</taxon>
        <taxon>Agaricomycetidae</taxon>
        <taxon>Agaricales</taxon>
        <taxon>Agaricineae</taxon>
        <taxon>Psathyrellaceae</taxon>
        <taxon>Ephemerocybe</taxon>
    </lineage>
</organism>
<dbReference type="SMART" id="SM00859">
    <property type="entry name" value="Semialdhyde_dh"/>
    <property type="match status" value="1"/>
</dbReference>
<dbReference type="PANTHER" id="PTHR48079:SF6">
    <property type="entry name" value="NAD(P)-BINDING DOMAIN-CONTAINING PROTEIN-RELATED"/>
    <property type="match status" value="1"/>
</dbReference>
<accession>A0A8H5BHB8</accession>
<dbReference type="Pfam" id="PF13460">
    <property type="entry name" value="NAD_binding_10"/>
    <property type="match status" value="1"/>
</dbReference>
<dbReference type="AlphaFoldDB" id="A0A8H5BHB8"/>
<dbReference type="OrthoDB" id="10262413at2759"/>
<feature type="domain" description="Semialdehyde dehydrogenase NAD-binding" evidence="1">
    <location>
        <begin position="9"/>
        <end position="145"/>
    </location>
</feature>
<dbReference type="GO" id="GO:0051287">
    <property type="term" value="F:NAD binding"/>
    <property type="evidence" value="ECO:0007669"/>
    <property type="project" value="InterPro"/>
</dbReference>
<dbReference type="Proteomes" id="UP000541558">
    <property type="component" value="Unassembled WGS sequence"/>
</dbReference>
<reference evidence="2 3" key="1">
    <citation type="journal article" date="2020" name="ISME J.">
        <title>Uncovering the hidden diversity of litter-decomposition mechanisms in mushroom-forming fungi.</title>
        <authorList>
            <person name="Floudas D."/>
            <person name="Bentzer J."/>
            <person name="Ahren D."/>
            <person name="Johansson T."/>
            <person name="Persson P."/>
            <person name="Tunlid A."/>
        </authorList>
    </citation>
    <scope>NUCLEOTIDE SEQUENCE [LARGE SCALE GENOMIC DNA]</scope>
    <source>
        <strain evidence="2 3">CBS 175.51</strain>
    </source>
</reference>
<dbReference type="PANTHER" id="PTHR48079">
    <property type="entry name" value="PROTEIN YEEZ"/>
    <property type="match status" value="1"/>
</dbReference>
<sequence>MSPNNVKTNILLTGATGYIGGEVLSQLLEHPKFSSFNITALVRSPEKAEKIRALGVQVVIGSHTDETLVEKLASDADVVIATADADNLEALRATLRGLKKRYEATKVQPALIHTSGTGVLCDTAFGKYATDDIYDDLNPDQIETIAPTQPHRNVDLEIVAADKEGYVKTYIVLPSTIYGISTSKLAELGIQNPYSIQIPALIKNSIARGQGGVVGEGKNVWPHVEISEVAEIYVKLLDAVLAKSNPGHGREGYYFAENGEYTFSVLGKRISEVLVELGKGTNPEVITVSDEDAMVLANYGLASNSRCRANRARTTLGWNPKKTTEDFYGSIKAELEAVLKRI</sequence>
<dbReference type="SUPFAM" id="SSF51735">
    <property type="entry name" value="NAD(P)-binding Rossmann-fold domains"/>
    <property type="match status" value="1"/>
</dbReference>
<proteinExistence type="predicted"/>
<dbReference type="Gene3D" id="3.40.50.720">
    <property type="entry name" value="NAD(P)-binding Rossmann-like Domain"/>
    <property type="match status" value="1"/>
</dbReference>
<keyword evidence="3" id="KW-1185">Reference proteome</keyword>
<evidence type="ECO:0000259" key="1">
    <source>
        <dbReference type="SMART" id="SM00859"/>
    </source>
</evidence>
<comment type="caution">
    <text evidence="2">The sequence shown here is derived from an EMBL/GenBank/DDBJ whole genome shotgun (WGS) entry which is preliminary data.</text>
</comment>
<gene>
    <name evidence="2" type="ORF">D9611_009290</name>
</gene>
<dbReference type="GO" id="GO:0005737">
    <property type="term" value="C:cytoplasm"/>
    <property type="evidence" value="ECO:0007669"/>
    <property type="project" value="TreeGrafter"/>
</dbReference>
<dbReference type="EMBL" id="JAACJK010000167">
    <property type="protein sequence ID" value="KAF5323058.1"/>
    <property type="molecule type" value="Genomic_DNA"/>
</dbReference>
<dbReference type="InterPro" id="IPR016040">
    <property type="entry name" value="NAD(P)-bd_dom"/>
</dbReference>
<protein>
    <recommendedName>
        <fullName evidence="1">Semialdehyde dehydrogenase NAD-binding domain-containing protein</fullName>
    </recommendedName>
</protein>